<dbReference type="PATRIC" id="fig|999422.3.peg.1963"/>
<dbReference type="SUPFAM" id="SSF54001">
    <property type="entry name" value="Cysteine proteinases"/>
    <property type="match status" value="1"/>
</dbReference>
<dbReference type="EMBL" id="AGEK01000032">
    <property type="protein sequence ID" value="EHO68616.1"/>
    <property type="molecule type" value="Genomic_DNA"/>
</dbReference>
<dbReference type="AlphaFoldDB" id="H1HNX6"/>
<reference evidence="3 4" key="1">
    <citation type="submission" date="2011-12" db="EMBL/GenBank/DDBJ databases">
        <title>The Genome Sequence of Prevotella maculosa OT 289.</title>
        <authorList>
            <consortium name="The Broad Institute Genome Sequencing Platform"/>
            <person name="Earl A."/>
            <person name="Ward D."/>
            <person name="Feldgarden M."/>
            <person name="Gevers D."/>
            <person name="Izard J."/>
            <person name="Blanton J.M."/>
            <person name="Mathney J."/>
            <person name="Tanner A.C."/>
            <person name="Dewhirst F.E."/>
            <person name="Young S.K."/>
            <person name="Zeng Q."/>
            <person name="Gargeya S."/>
            <person name="Fitzgerald M."/>
            <person name="Haas B."/>
            <person name="Abouelleil A."/>
            <person name="Alvarado L."/>
            <person name="Arachchi H.M."/>
            <person name="Berlin A."/>
            <person name="Chapman S.B."/>
            <person name="Gearin G."/>
            <person name="Goldberg J."/>
            <person name="Griggs A."/>
            <person name="Gujja S."/>
            <person name="Hansen M."/>
            <person name="Heiman D."/>
            <person name="Howarth C."/>
            <person name="Larimer J."/>
            <person name="Lui A."/>
            <person name="MacDonald P.J.P."/>
            <person name="McCowen C."/>
            <person name="Montmayeur A."/>
            <person name="Murphy C."/>
            <person name="Neiman D."/>
            <person name="Pearson M."/>
            <person name="Priest M."/>
            <person name="Roberts A."/>
            <person name="Saif S."/>
            <person name="Shea T."/>
            <person name="Sisk P."/>
            <person name="Stolte C."/>
            <person name="Sykes S."/>
            <person name="Wortman J."/>
            <person name="Nusbaum C."/>
            <person name="Birren B."/>
        </authorList>
    </citation>
    <scope>NUCLEOTIDE SEQUENCE [LARGE SCALE GENOMIC DNA]</scope>
    <source>
        <strain evidence="3 4">OT 289</strain>
    </source>
</reference>
<proteinExistence type="predicted"/>
<dbReference type="GO" id="GO:0008234">
    <property type="term" value="F:cysteine-type peptidase activity"/>
    <property type="evidence" value="ECO:0007669"/>
    <property type="project" value="InterPro"/>
</dbReference>
<protein>
    <recommendedName>
        <fullName evidence="2">Peptidase C1A papain C-terminal domain-containing protein</fullName>
    </recommendedName>
</protein>
<dbReference type="STRING" id="999422.HMPREF9944_01870"/>
<dbReference type="HOGENOM" id="CLU_575997_0_0_10"/>
<organism evidence="3 4">
    <name type="scientific">Segatella maculosa OT 289</name>
    <dbReference type="NCBI Taxonomy" id="999422"/>
    <lineage>
        <taxon>Bacteria</taxon>
        <taxon>Pseudomonadati</taxon>
        <taxon>Bacteroidota</taxon>
        <taxon>Bacteroidia</taxon>
        <taxon>Bacteroidales</taxon>
        <taxon>Prevotellaceae</taxon>
        <taxon>Segatella</taxon>
    </lineage>
</organism>
<feature type="signal peptide" evidence="1">
    <location>
        <begin position="1"/>
        <end position="23"/>
    </location>
</feature>
<dbReference type="GO" id="GO:0006508">
    <property type="term" value="P:proteolysis"/>
    <property type="evidence" value="ECO:0007669"/>
    <property type="project" value="InterPro"/>
</dbReference>
<dbReference type="Gene3D" id="3.90.70.10">
    <property type="entry name" value="Cysteine proteinases"/>
    <property type="match status" value="1"/>
</dbReference>
<dbReference type="Pfam" id="PF00112">
    <property type="entry name" value="Peptidase_C1"/>
    <property type="match status" value="1"/>
</dbReference>
<evidence type="ECO:0000313" key="4">
    <source>
        <dbReference type="Proteomes" id="UP000003167"/>
    </source>
</evidence>
<evidence type="ECO:0000256" key="1">
    <source>
        <dbReference type="SAM" id="SignalP"/>
    </source>
</evidence>
<dbReference type="InterPro" id="IPR038765">
    <property type="entry name" value="Papain-like_cys_pep_sf"/>
</dbReference>
<evidence type="ECO:0000259" key="2">
    <source>
        <dbReference type="Pfam" id="PF00112"/>
    </source>
</evidence>
<dbReference type="InterPro" id="IPR025660">
    <property type="entry name" value="Pept_his_AS"/>
</dbReference>
<dbReference type="Proteomes" id="UP000003167">
    <property type="component" value="Unassembled WGS sequence"/>
</dbReference>
<evidence type="ECO:0000313" key="3">
    <source>
        <dbReference type="EMBL" id="EHO68616.1"/>
    </source>
</evidence>
<comment type="caution">
    <text evidence="3">The sequence shown here is derived from an EMBL/GenBank/DDBJ whole genome shotgun (WGS) entry which is preliminary data.</text>
</comment>
<gene>
    <name evidence="3" type="ORF">HMPREF9944_01870</name>
</gene>
<dbReference type="InterPro" id="IPR000668">
    <property type="entry name" value="Peptidase_C1A_C"/>
</dbReference>
<sequence>MRGTLLFLLLWALNMGAAAPSFAPLPLAVDNSKAAAFPPIIDQKGGSCAQASGIGYMFTYEVNRLLRRNAAASEANTFAYLFTWNFVNGGEDAGGFVDEGLTIAKNYGVMTNADYGYASATQFKWASGFDKYLRAMRYRVRQIRSLPCTTDAEIEAIKRYLYDKGDGIGSGGVLTFSTRSIGWLIDNNYQGPSMTGYHSLLKSLATTGAHAMTIVGYDDRVEYTDADGTLHHGAFIVVNSWGTFWGDNGRFYLLYRFFTHRSSASEQVLGSTMLGCEACIHAPSLVYKVRLNYTSRNDLSLTYGASDNPFSTSMLQRYNSVIFDNQGGDYSMQGSYTSDKGGNMELALDVSGLLPSPAHRFGKCFLNVIRSQQGRKYGEGTLEYLSVFDYRDADAPKEYVCRNVSGTPLALGSNLFGVQLRHAGHFSANRHSAVTPQGTLDTRTFLLRTAAGHYAKLCFTGSPDRPRLTYTLLK</sequence>
<keyword evidence="1" id="KW-0732">Signal</keyword>
<dbReference type="PROSITE" id="PS00639">
    <property type="entry name" value="THIOL_PROTEASE_HIS"/>
    <property type="match status" value="1"/>
</dbReference>
<dbReference type="RefSeq" id="WP_008565886.1">
    <property type="nucleotide sequence ID" value="NZ_JH594506.1"/>
</dbReference>
<feature type="domain" description="Peptidase C1A papain C-terminal" evidence="2">
    <location>
        <begin position="92"/>
        <end position="253"/>
    </location>
</feature>
<accession>H1HNX6</accession>
<feature type="chain" id="PRO_5003551615" description="Peptidase C1A papain C-terminal domain-containing protein" evidence="1">
    <location>
        <begin position="24"/>
        <end position="474"/>
    </location>
</feature>
<dbReference type="OrthoDB" id="1037816at2"/>
<name>H1HNX6_9BACT</name>
<dbReference type="CDD" id="cd02619">
    <property type="entry name" value="Peptidase_C1"/>
    <property type="match status" value="1"/>
</dbReference>
<keyword evidence="4" id="KW-1185">Reference proteome</keyword>